<dbReference type="Proteomes" id="UP000295197">
    <property type="component" value="Unassembled WGS sequence"/>
</dbReference>
<evidence type="ECO:0000313" key="3">
    <source>
        <dbReference type="Proteomes" id="UP000295197"/>
    </source>
</evidence>
<dbReference type="Gene3D" id="3.40.50.150">
    <property type="entry name" value="Vaccinia Virus protein VP39"/>
    <property type="match status" value="1"/>
</dbReference>
<dbReference type="InterPro" id="IPR006342">
    <property type="entry name" value="FkbM_mtfrase"/>
</dbReference>
<keyword evidence="2" id="KW-0489">Methyltransferase</keyword>
<feature type="domain" description="Methyltransferase FkbM" evidence="1">
    <location>
        <begin position="80"/>
        <end position="223"/>
    </location>
</feature>
<dbReference type="GO" id="GO:0032259">
    <property type="term" value="P:methylation"/>
    <property type="evidence" value="ECO:0007669"/>
    <property type="project" value="UniProtKB-KW"/>
</dbReference>
<dbReference type="GO" id="GO:0008168">
    <property type="term" value="F:methyltransferase activity"/>
    <property type="evidence" value="ECO:0007669"/>
    <property type="project" value="UniProtKB-KW"/>
</dbReference>
<dbReference type="PANTHER" id="PTHR32026:SF10">
    <property type="entry name" value="METHYLTRANSFERASE-LIKE PROTEIN 24-RELATED"/>
    <property type="match status" value="1"/>
</dbReference>
<dbReference type="Pfam" id="PF05050">
    <property type="entry name" value="Methyltransf_21"/>
    <property type="match status" value="1"/>
</dbReference>
<dbReference type="InterPro" id="IPR026913">
    <property type="entry name" value="METTL24"/>
</dbReference>
<dbReference type="RefSeq" id="WP_132777788.1">
    <property type="nucleotide sequence ID" value="NZ_SMBZ01000022.1"/>
</dbReference>
<comment type="caution">
    <text evidence="2">The sequence shown here is derived from an EMBL/GenBank/DDBJ whole genome shotgun (WGS) entry which is preliminary data.</text>
</comment>
<evidence type="ECO:0000259" key="1">
    <source>
        <dbReference type="Pfam" id="PF05050"/>
    </source>
</evidence>
<dbReference type="InterPro" id="IPR029063">
    <property type="entry name" value="SAM-dependent_MTases_sf"/>
</dbReference>
<dbReference type="AlphaFoldDB" id="A0A4R3VSN5"/>
<accession>A0A4R3VSN5</accession>
<reference evidence="2 3" key="1">
    <citation type="submission" date="2019-03" db="EMBL/GenBank/DDBJ databases">
        <title>Genomic Encyclopedia of Type Strains, Phase IV (KMG-IV): sequencing the most valuable type-strain genomes for metagenomic binning, comparative biology and taxonomic classification.</title>
        <authorList>
            <person name="Goeker M."/>
        </authorList>
    </citation>
    <scope>NUCLEOTIDE SEQUENCE [LARGE SCALE GENOMIC DNA]</scope>
    <source>
        <strain evidence="2 3">DSM 22362</strain>
    </source>
</reference>
<proteinExistence type="predicted"/>
<keyword evidence="2" id="KW-0808">Transferase</keyword>
<dbReference type="SUPFAM" id="SSF53335">
    <property type="entry name" value="S-adenosyl-L-methionine-dependent methyltransferases"/>
    <property type="match status" value="1"/>
</dbReference>
<protein>
    <submittedName>
        <fullName evidence="2">FkbM family methyltransferase</fullName>
    </submittedName>
</protein>
<dbReference type="NCBIfam" id="TIGR01444">
    <property type="entry name" value="fkbM_fam"/>
    <property type="match status" value="1"/>
</dbReference>
<name>A0A4R3VSN5_9SPHI</name>
<gene>
    <name evidence="2" type="ORF">EDC17_10223</name>
</gene>
<evidence type="ECO:0000313" key="2">
    <source>
        <dbReference type="EMBL" id="TCV12836.1"/>
    </source>
</evidence>
<dbReference type="EMBL" id="SMBZ01000022">
    <property type="protein sequence ID" value="TCV12836.1"/>
    <property type="molecule type" value="Genomic_DNA"/>
</dbReference>
<sequence length="238" mass="27452">MIFNKFKNFRIVKRIENRVKSKLGRIAHLKTELTCPKSWYGNDYGGFYINPSMLNENSVVYSFGIGQDISFDLTVIKNHNCQVYGFDPTPKSIAWVQAQNFPTNFHFDGIGIGQKTETAIFNLPKNEAYVSGSLYEHAFVDTHKAVEVQLRSFEDIVEKLQHPVIDVLKMDIEGAEYDVIDNILAAEVQIRQILLEIHERFFEDGKSKTEKLLQKLRNKGYKLFAISDSYQEISFIKL</sequence>
<dbReference type="PANTHER" id="PTHR32026">
    <property type="entry name" value="METHYLTRANSFERASE-LIKE PROTEIN 24"/>
    <property type="match status" value="1"/>
</dbReference>
<keyword evidence="3" id="KW-1185">Reference proteome</keyword>
<dbReference type="OrthoDB" id="9812600at2"/>
<organism evidence="2 3">
    <name type="scientific">Sphingobacterium alimentarium</name>
    <dbReference type="NCBI Taxonomy" id="797292"/>
    <lineage>
        <taxon>Bacteria</taxon>
        <taxon>Pseudomonadati</taxon>
        <taxon>Bacteroidota</taxon>
        <taxon>Sphingobacteriia</taxon>
        <taxon>Sphingobacteriales</taxon>
        <taxon>Sphingobacteriaceae</taxon>
        <taxon>Sphingobacterium</taxon>
    </lineage>
</organism>